<proteinExistence type="predicted"/>
<dbReference type="Gene3D" id="2.60.120.560">
    <property type="entry name" value="Exo-inulinase, domain 1"/>
    <property type="match status" value="1"/>
</dbReference>
<feature type="compositionally biased region" description="Pro residues" evidence="1">
    <location>
        <begin position="42"/>
        <end position="56"/>
    </location>
</feature>
<dbReference type="OrthoDB" id="150571at2"/>
<evidence type="ECO:0000256" key="2">
    <source>
        <dbReference type="SAM" id="SignalP"/>
    </source>
</evidence>
<feature type="domain" description="3-keto-alpha-glucoside-1,2-lyase/3-keto-2-hydroxy-glucal hydratase" evidence="3">
    <location>
        <begin position="70"/>
        <end position="252"/>
    </location>
</feature>
<reference evidence="4 5" key="1">
    <citation type="submission" date="2007-08" db="EMBL/GenBank/DDBJ databases">
        <title>Complete sequence of Roseiflexus castenholzii DSM 13941.</title>
        <authorList>
            <consortium name="US DOE Joint Genome Institute"/>
            <person name="Copeland A."/>
            <person name="Lucas S."/>
            <person name="Lapidus A."/>
            <person name="Barry K."/>
            <person name="Glavina del Rio T."/>
            <person name="Dalin E."/>
            <person name="Tice H."/>
            <person name="Pitluck S."/>
            <person name="Thompson L.S."/>
            <person name="Brettin T."/>
            <person name="Bruce D."/>
            <person name="Detter J.C."/>
            <person name="Han C."/>
            <person name="Tapia R."/>
            <person name="Schmutz J."/>
            <person name="Larimer F."/>
            <person name="Land M."/>
            <person name="Hauser L."/>
            <person name="Kyrpides N."/>
            <person name="Mikhailova N."/>
            <person name="Bryant D.A."/>
            <person name="Hanada S."/>
            <person name="Tsukatani Y."/>
            <person name="Richardson P."/>
        </authorList>
    </citation>
    <scope>NUCLEOTIDE SEQUENCE [LARGE SCALE GENOMIC DNA]</scope>
    <source>
        <strain evidence="5">DSM 13941 / HLO8</strain>
    </source>
</reference>
<feature type="signal peptide" evidence="2">
    <location>
        <begin position="1"/>
        <end position="25"/>
    </location>
</feature>
<evidence type="ECO:0000313" key="5">
    <source>
        <dbReference type="Proteomes" id="UP000000263"/>
    </source>
</evidence>
<evidence type="ECO:0000313" key="4">
    <source>
        <dbReference type="EMBL" id="ABU58584.1"/>
    </source>
</evidence>
<dbReference type="KEGG" id="rca:Rcas_2504"/>
<dbReference type="STRING" id="383372.Rcas_2504"/>
<dbReference type="Proteomes" id="UP000000263">
    <property type="component" value="Chromosome"/>
</dbReference>
<accession>A7NM29</accession>
<evidence type="ECO:0000259" key="3">
    <source>
        <dbReference type="Pfam" id="PF06439"/>
    </source>
</evidence>
<dbReference type="eggNOG" id="COG2931">
    <property type="taxonomic scope" value="Bacteria"/>
</dbReference>
<dbReference type="HOGENOM" id="CLU_1089419_0_0_0"/>
<dbReference type="InterPro" id="IPR010496">
    <property type="entry name" value="AL/BT2_dom"/>
</dbReference>
<dbReference type="EMBL" id="CP000804">
    <property type="protein sequence ID" value="ABU58584.1"/>
    <property type="molecule type" value="Genomic_DNA"/>
</dbReference>
<dbReference type="Pfam" id="PF06439">
    <property type="entry name" value="3keto-disac_hyd"/>
    <property type="match status" value="1"/>
</dbReference>
<keyword evidence="5" id="KW-1185">Reference proteome</keyword>
<evidence type="ECO:0000256" key="1">
    <source>
        <dbReference type="SAM" id="MobiDB-lite"/>
    </source>
</evidence>
<dbReference type="AlphaFoldDB" id="A7NM29"/>
<protein>
    <recommendedName>
        <fullName evidence="3">3-keto-alpha-glucoside-1,2-lyase/3-keto-2-hydroxy-glucal hydratase domain-containing protein</fullName>
    </recommendedName>
</protein>
<name>A7NM29_ROSCS</name>
<gene>
    <name evidence="4" type="ordered locus">Rcas_2504</name>
</gene>
<organism evidence="4 5">
    <name type="scientific">Roseiflexus castenholzii (strain DSM 13941 / HLO8)</name>
    <dbReference type="NCBI Taxonomy" id="383372"/>
    <lineage>
        <taxon>Bacteria</taxon>
        <taxon>Bacillati</taxon>
        <taxon>Chloroflexota</taxon>
        <taxon>Chloroflexia</taxon>
        <taxon>Chloroflexales</taxon>
        <taxon>Roseiflexineae</taxon>
        <taxon>Roseiflexaceae</taxon>
        <taxon>Roseiflexus</taxon>
    </lineage>
</organism>
<dbReference type="RefSeq" id="WP_012121008.1">
    <property type="nucleotide sequence ID" value="NC_009767.1"/>
</dbReference>
<feature type="chain" id="PRO_5002713194" description="3-keto-alpha-glucoside-1,2-lyase/3-keto-2-hydroxy-glucal hydratase domain-containing protein" evidence="2">
    <location>
        <begin position="26"/>
        <end position="255"/>
    </location>
</feature>
<keyword evidence="2" id="KW-0732">Signal</keyword>
<dbReference type="GO" id="GO:0016787">
    <property type="term" value="F:hydrolase activity"/>
    <property type="evidence" value="ECO:0007669"/>
    <property type="project" value="InterPro"/>
</dbReference>
<feature type="region of interest" description="Disordered" evidence="1">
    <location>
        <begin position="40"/>
        <end position="62"/>
    </location>
</feature>
<sequence length="255" mass="27604">MKQSRSSLLIAALTVLLLASALALSAPTSSSQTEEPILILPTVPPTPTVPPAPPAPADVTAPQSGATLATASFEGSDALNGWRIVDLEEAPAERRALWVVVDGVLRQDRTVPPLRDPSIHETAALIGDASWSDYTISAGFYDQDNANVGLIARYQDGSYYRYRIIRNGYEDRPKHQIERVSDGTVTLLASLDAPGYEPRRWNTIMFSVNGDRLQAFFNGQMTIETRDARLTSGAAGLYTRAIGGMVFDTVTITQP</sequence>